<feature type="signal peptide" evidence="2">
    <location>
        <begin position="1"/>
        <end position="24"/>
    </location>
</feature>
<dbReference type="Pfam" id="PF01547">
    <property type="entry name" value="SBP_bac_1"/>
    <property type="match status" value="1"/>
</dbReference>
<reference evidence="3 4" key="1">
    <citation type="submission" date="2018-10" db="EMBL/GenBank/DDBJ databases">
        <title>Genome Sequence of Cohnella sp.</title>
        <authorList>
            <person name="Srinivasan S."/>
            <person name="Kim M.K."/>
        </authorList>
    </citation>
    <scope>NUCLEOTIDE SEQUENCE [LARGE SCALE GENOMIC DNA]</scope>
    <source>
        <strain evidence="3 4">18JY8-7</strain>
    </source>
</reference>
<dbReference type="SUPFAM" id="SSF53850">
    <property type="entry name" value="Periplasmic binding protein-like II"/>
    <property type="match status" value="1"/>
</dbReference>
<protein>
    <submittedName>
        <fullName evidence="3">Sugar ABC transporter substrate-binding protein</fullName>
    </submittedName>
</protein>
<dbReference type="RefSeq" id="WP_123041108.1">
    <property type="nucleotide sequence ID" value="NZ_CP033433.1"/>
</dbReference>
<dbReference type="PANTHER" id="PTHR43649">
    <property type="entry name" value="ARABINOSE-BINDING PROTEIN-RELATED"/>
    <property type="match status" value="1"/>
</dbReference>
<proteinExistence type="predicted"/>
<accession>A0A3G3JXQ3</accession>
<dbReference type="PANTHER" id="PTHR43649:SF32">
    <property type="entry name" value="SUGAR BINDING SECRETED PROTEIN"/>
    <property type="match status" value="1"/>
</dbReference>
<dbReference type="KEGG" id="coh:EAV92_10895"/>
<feature type="region of interest" description="Disordered" evidence="1">
    <location>
        <begin position="31"/>
        <end position="62"/>
    </location>
</feature>
<evidence type="ECO:0000256" key="1">
    <source>
        <dbReference type="SAM" id="MobiDB-lite"/>
    </source>
</evidence>
<organism evidence="3 4">
    <name type="scientific">Cohnella candidum</name>
    <dbReference type="NCBI Taxonomy" id="2674991"/>
    <lineage>
        <taxon>Bacteria</taxon>
        <taxon>Bacillati</taxon>
        <taxon>Bacillota</taxon>
        <taxon>Bacilli</taxon>
        <taxon>Bacillales</taxon>
        <taxon>Paenibacillaceae</taxon>
        <taxon>Cohnella</taxon>
    </lineage>
</organism>
<feature type="compositionally biased region" description="Low complexity" evidence="1">
    <location>
        <begin position="33"/>
        <end position="59"/>
    </location>
</feature>
<dbReference type="Proteomes" id="UP000269097">
    <property type="component" value="Chromosome"/>
</dbReference>
<dbReference type="InterPro" id="IPR050490">
    <property type="entry name" value="Bact_solute-bd_prot1"/>
</dbReference>
<evidence type="ECO:0000313" key="4">
    <source>
        <dbReference type="Proteomes" id="UP000269097"/>
    </source>
</evidence>
<keyword evidence="2" id="KW-0732">Signal</keyword>
<feature type="chain" id="PRO_5038589942" evidence="2">
    <location>
        <begin position="25"/>
        <end position="464"/>
    </location>
</feature>
<dbReference type="PROSITE" id="PS51257">
    <property type="entry name" value="PROKAR_LIPOPROTEIN"/>
    <property type="match status" value="1"/>
</dbReference>
<dbReference type="AlphaFoldDB" id="A0A3G3JXQ3"/>
<dbReference type="EMBL" id="CP033433">
    <property type="protein sequence ID" value="AYQ73026.1"/>
    <property type="molecule type" value="Genomic_DNA"/>
</dbReference>
<name>A0A3G3JXQ3_9BACL</name>
<evidence type="ECO:0000313" key="3">
    <source>
        <dbReference type="EMBL" id="AYQ73026.1"/>
    </source>
</evidence>
<dbReference type="InterPro" id="IPR006059">
    <property type="entry name" value="SBP"/>
</dbReference>
<dbReference type="CDD" id="cd13585">
    <property type="entry name" value="PBP2_TMBP_like"/>
    <property type="match status" value="1"/>
</dbReference>
<evidence type="ECO:0000256" key="2">
    <source>
        <dbReference type="SAM" id="SignalP"/>
    </source>
</evidence>
<sequence>MKAWKQPMSLVLVMLMGLSLILSACGGGKSDNASSSAPASSPAGSPASSSASPSGSASAEPAKDISGEITVAGWDYIQKSLSAVLPEFNKEYPNIKVNFKVAPPADHYKKLTLDLSSGQGAGDVVAIEIQNLPQYMELGALEDLSEDINAYRDKFNKYKVESATLDGKVYAMPIDSGPVGVYYRRDVFEKAGLPSDPDSVAKQLATWDSYLETAKIIKDKAGVAMLPLAGSTNDARMFQILMQQQGDWYFDKNGATAVNNDKTKKVLTLFDNLWKNGYAMDVQDWTDGWYAALKDGKVATIPAAVWMGGFLKSFIAPDTAGKWGVVPLPVWEQDGARTSNDGGSYLAIPSQSKNKEAARAFVNFMLTKDASQIALFKATDSFPSLETTYSDPYFAEKDPYFADQPYRQLFADLADEILPVNYTGKYSEANALTMTELQKLATKKQDVDATLSAIESSIKSKTGQ</sequence>
<keyword evidence="4" id="KW-1185">Reference proteome</keyword>
<gene>
    <name evidence="3" type="ORF">EAV92_10895</name>
</gene>
<dbReference type="Gene3D" id="3.40.190.10">
    <property type="entry name" value="Periplasmic binding protein-like II"/>
    <property type="match status" value="1"/>
</dbReference>